<name>A0AB33L147_9FLAO</name>
<evidence type="ECO:0000313" key="1">
    <source>
        <dbReference type="EMBL" id="BFP67759.1"/>
    </source>
</evidence>
<dbReference type="AlphaFoldDB" id="A0AB33L147"/>
<organism evidence="1">
    <name type="scientific">Tenacibaculum sp. Pbs-1</name>
    <dbReference type="NCBI Taxonomy" id="3238748"/>
    <lineage>
        <taxon>Bacteria</taxon>
        <taxon>Pseudomonadati</taxon>
        <taxon>Bacteroidota</taxon>
        <taxon>Flavobacteriia</taxon>
        <taxon>Flavobacteriales</taxon>
        <taxon>Flavobacteriaceae</taxon>
        <taxon>Tenacibaculum</taxon>
    </lineage>
</organism>
<reference evidence="1" key="1">
    <citation type="submission" date="2024-08" db="EMBL/GenBank/DDBJ databases">
        <title>Whole genome sequence of Tenacibaculum sp. strain pbs-1 associated with black-spot shell disease in Akoya pearl oysters.</title>
        <authorList>
            <person name="Sakatoku A."/>
            <person name="Suzuki T."/>
            <person name="Hatano K."/>
            <person name="Seki M."/>
            <person name="Tanaka D."/>
            <person name="Nakamura S."/>
            <person name="Suzuki N."/>
            <person name="Isshiki T."/>
        </authorList>
    </citation>
    <scope>NUCLEOTIDE SEQUENCE</scope>
    <source>
        <strain evidence="1">Pbs-1</strain>
    </source>
</reference>
<sequence>MKKLIPIEKRKSELKKFGANKYFIENIGKIDELKYRVENVEGAYFYFPTISNYKIFNGLNIIPIYDEGESFRVFGYNDSIQKIFHFELENDEIYNDYGTNWDLLLLDIMFQYFNDDIENGLDIIGFKKVGDKLGFDKSETLYKLLDIPVDKYNEKYNELDKWKIELAEKLKILL</sequence>
<proteinExistence type="predicted"/>
<accession>A0AB33L147</accession>
<gene>
    <name evidence="1" type="ORF">Pbs1_11020</name>
</gene>
<dbReference type="EMBL" id="AP035888">
    <property type="protein sequence ID" value="BFP67759.1"/>
    <property type="molecule type" value="Genomic_DNA"/>
</dbReference>
<protein>
    <recommendedName>
        <fullName evidence="2">DUF402 domain-containing protein</fullName>
    </recommendedName>
</protein>
<evidence type="ECO:0008006" key="2">
    <source>
        <dbReference type="Google" id="ProtNLM"/>
    </source>
</evidence>